<keyword evidence="7 9" id="KW-0472">Membrane</keyword>
<evidence type="ECO:0000256" key="3">
    <source>
        <dbReference type="ARBA" id="ARBA00022692"/>
    </source>
</evidence>
<dbReference type="PANTHER" id="PTHR21093:SF2">
    <property type="entry name" value="DIVERGENT PROTEIN KINASE DOMAIN 1C"/>
    <property type="match status" value="1"/>
</dbReference>
<keyword evidence="4" id="KW-0256">Endoplasmic reticulum</keyword>
<reference evidence="12 13" key="2">
    <citation type="journal article" date="2019" name="G3 (Bethesda)">
        <title>Hybrid Assembly of the Genome of the Entomopathogenic Nematode Steinernema carpocapsae Identifies the X-Chromosome.</title>
        <authorList>
            <person name="Serra L."/>
            <person name="Macchietto M."/>
            <person name="Macias-Munoz A."/>
            <person name="McGill C.J."/>
            <person name="Rodriguez I.M."/>
            <person name="Rodriguez B."/>
            <person name="Murad R."/>
            <person name="Mortazavi A."/>
        </authorList>
    </citation>
    <scope>NUCLEOTIDE SEQUENCE [LARGE SCALE GENOMIC DNA]</scope>
    <source>
        <strain evidence="12 13">ALL</strain>
    </source>
</reference>
<evidence type="ECO:0008006" key="14">
    <source>
        <dbReference type="Google" id="ProtNLM"/>
    </source>
</evidence>
<protein>
    <recommendedName>
        <fullName evidence="14">FAM69 protein-kinase domain-containing protein</fullName>
    </recommendedName>
</protein>
<name>A0A4U5PF42_STECR</name>
<dbReference type="PANTHER" id="PTHR21093">
    <property type="entry name" value="DIVERGENT PROTEIN KINASE DOMAIN 1C-RELATED"/>
    <property type="match status" value="1"/>
</dbReference>
<comment type="similarity">
    <text evidence="2">Belongs to the DIPK family.</text>
</comment>
<dbReference type="Pfam" id="PF12260">
    <property type="entry name" value="PIP49_C"/>
    <property type="match status" value="1"/>
</dbReference>
<evidence type="ECO:0000256" key="6">
    <source>
        <dbReference type="ARBA" id="ARBA00022989"/>
    </source>
</evidence>
<evidence type="ECO:0000256" key="9">
    <source>
        <dbReference type="SAM" id="Phobius"/>
    </source>
</evidence>
<dbReference type="GO" id="GO:0005789">
    <property type="term" value="C:endoplasmic reticulum membrane"/>
    <property type="evidence" value="ECO:0007669"/>
    <property type="project" value="UniProtKB-SubCell"/>
</dbReference>
<evidence type="ECO:0000256" key="8">
    <source>
        <dbReference type="ARBA" id="ARBA00023157"/>
    </source>
</evidence>
<evidence type="ECO:0000256" key="5">
    <source>
        <dbReference type="ARBA" id="ARBA00022968"/>
    </source>
</evidence>
<organism evidence="12 13">
    <name type="scientific">Steinernema carpocapsae</name>
    <name type="common">Entomopathogenic nematode</name>
    <dbReference type="NCBI Taxonomy" id="34508"/>
    <lineage>
        <taxon>Eukaryota</taxon>
        <taxon>Metazoa</taxon>
        <taxon>Ecdysozoa</taxon>
        <taxon>Nematoda</taxon>
        <taxon>Chromadorea</taxon>
        <taxon>Rhabditida</taxon>
        <taxon>Tylenchina</taxon>
        <taxon>Panagrolaimomorpha</taxon>
        <taxon>Strongyloidoidea</taxon>
        <taxon>Steinernematidae</taxon>
        <taxon>Steinernema</taxon>
    </lineage>
</organism>
<evidence type="ECO:0000313" key="12">
    <source>
        <dbReference type="EMBL" id="TKR94943.1"/>
    </source>
</evidence>
<sequence length="488" mass="54996">MVRVKKKKAPDSVVYKAYLSLMHAINDASTSSSLAAYPYRISTSKYGPRCQNGSADDVLQLVDSDSDSDTDIISLCCGSGGCFGCCGCGDDEEATKSTHNGAGAAGFSPKVFFCSKPGRLLIAVMLVVVFFLLYSGLSGSLGASANSNRGAEKEKFNYTRASEILDKLCDSYSSGQVTGSACERICVHRNYTIKNLYEGSKTVLTLRDQDKDFILKSAKADLHDFDDIDARVDEEHFTDKIVEAVNDQLMLGFPISYKNHLLKLLWPIERGNSSVGRRQKRPPLTDAERRSLWALVQQEEYLNFRILPLSRVVPKILGTCGHFYQPEHLVAFHMKGYYMNLKAKILVHLMGTLKLFYEFLNEPLQWCDVKFDNLGLSSEYPKRFMIMDSDMLYTESKLKKLLTSRRCKSDDDCMFFDCHSQCNNTTGFCSERTNDNIDVFCTKLVTQLFGKFWTKSNRYLAACHDASHNSTQRLADLRLVWSWNLSDV</sequence>
<evidence type="ECO:0000256" key="4">
    <source>
        <dbReference type="ARBA" id="ARBA00022824"/>
    </source>
</evidence>
<dbReference type="AlphaFoldDB" id="A0A4U5PF42"/>
<evidence type="ECO:0000256" key="1">
    <source>
        <dbReference type="ARBA" id="ARBA00004648"/>
    </source>
</evidence>
<feature type="transmembrane region" description="Helical" evidence="9">
    <location>
        <begin position="120"/>
        <end position="137"/>
    </location>
</feature>
<comment type="subcellular location">
    <subcellularLocation>
        <location evidence="1">Endoplasmic reticulum membrane</location>
        <topology evidence="1">Single-pass type II membrane protein</topology>
    </subcellularLocation>
</comment>
<keyword evidence="6 9" id="KW-1133">Transmembrane helix</keyword>
<dbReference type="InterPro" id="IPR029244">
    <property type="entry name" value="FAM69_N"/>
</dbReference>
<keyword evidence="5" id="KW-0735">Signal-anchor</keyword>
<dbReference type="OrthoDB" id="8543887at2759"/>
<evidence type="ECO:0000256" key="2">
    <source>
        <dbReference type="ARBA" id="ARBA00006338"/>
    </source>
</evidence>
<keyword evidence="8" id="KW-1015">Disulfide bond</keyword>
<dbReference type="InterPro" id="IPR022049">
    <property type="entry name" value="FAM69_kinase_dom"/>
</dbReference>
<evidence type="ECO:0000259" key="11">
    <source>
        <dbReference type="Pfam" id="PF14875"/>
    </source>
</evidence>
<dbReference type="Pfam" id="PF14875">
    <property type="entry name" value="PIP49_N"/>
    <property type="match status" value="1"/>
</dbReference>
<accession>A0A4U5PF42</accession>
<proteinExistence type="inferred from homology"/>
<comment type="caution">
    <text evidence="12">The sequence shown here is derived from an EMBL/GenBank/DDBJ whole genome shotgun (WGS) entry which is preliminary data.</text>
</comment>
<evidence type="ECO:0000259" key="10">
    <source>
        <dbReference type="Pfam" id="PF12260"/>
    </source>
</evidence>
<dbReference type="Proteomes" id="UP000298663">
    <property type="component" value="Unassembled WGS sequence"/>
</dbReference>
<evidence type="ECO:0000313" key="13">
    <source>
        <dbReference type="Proteomes" id="UP000298663"/>
    </source>
</evidence>
<dbReference type="EMBL" id="AZBU02000002">
    <property type="protein sequence ID" value="TKR94943.1"/>
    <property type="molecule type" value="Genomic_DNA"/>
</dbReference>
<evidence type="ECO:0000256" key="7">
    <source>
        <dbReference type="ARBA" id="ARBA00023136"/>
    </source>
</evidence>
<feature type="domain" description="FAM69 N-terminal" evidence="11">
    <location>
        <begin position="162"/>
        <end position="225"/>
    </location>
</feature>
<gene>
    <name evidence="12" type="ORF">L596_009169</name>
</gene>
<keyword evidence="3 9" id="KW-0812">Transmembrane</keyword>
<keyword evidence="13" id="KW-1185">Reference proteome</keyword>
<reference evidence="12 13" key="1">
    <citation type="journal article" date="2015" name="Genome Biol.">
        <title>Comparative genomics of Steinernema reveals deeply conserved gene regulatory networks.</title>
        <authorList>
            <person name="Dillman A.R."/>
            <person name="Macchietto M."/>
            <person name="Porter C.F."/>
            <person name="Rogers A."/>
            <person name="Williams B."/>
            <person name="Antoshechkin I."/>
            <person name="Lee M.M."/>
            <person name="Goodwin Z."/>
            <person name="Lu X."/>
            <person name="Lewis E.E."/>
            <person name="Goodrich-Blair H."/>
            <person name="Stock S.P."/>
            <person name="Adams B.J."/>
            <person name="Sternberg P.W."/>
            <person name="Mortazavi A."/>
        </authorList>
    </citation>
    <scope>NUCLEOTIDE SEQUENCE [LARGE SCALE GENOMIC DNA]</scope>
    <source>
        <strain evidence="12 13">ALL</strain>
    </source>
</reference>
<feature type="domain" description="FAM69 protein-kinase" evidence="10">
    <location>
        <begin position="292"/>
        <end position="448"/>
    </location>
</feature>